<feature type="compositionally biased region" description="Basic and acidic residues" evidence="1">
    <location>
        <begin position="415"/>
        <end position="431"/>
    </location>
</feature>
<sequence>MREGRERNFPVSNRRGGFQGRVSEEGARLGFRKYSDRNRGDFYKRSGRQKEISFLFFNFPVDWKSVDLWRLFKRYGDCTDIYMAKRNLRNGKRFGFIRFKSGRLDWELERKLSSIWIGNFKLHVFKADQRKTKDSKSPVLQDRGRIPEKEAGEFGWRSYAEVVRGSRRVWEANGEDRKKPSPGSAVGRENQEKGNLEGEEIKEDMSFGTWDSDKKHLAVLENSLVGTISSVDNLGAVNKLCNSVIQDCKIKYLGGHRILLVFNKVENSRLILTNKNHGLHHWVKNIEKWSIGDRATERLIWIKISGIPLHGWKEEVFESIAKNWGKVICCRNCNLIEYDNLTGGKVLIRSPLIAPINCLGHIKFGNLLYRVTVKEIEELDECMGTDDLDESEKLLASEYSEEDSSEADKEDEESERWSEVEGEGRRQDMVENHIPQEAGYGDLDEVFGRNDNADGRSGDGREAGENLRRRTDQGGSTTEVAMGMEPGEDEGSLFRNNPGQGEEQLEKDMGLSESRPVENDRFGNVLGPKHGHQGGGPAMDLNGSAIHYSPIKITSQYADGMSEAERPATKEVIDLDNHWEERPKEDPIIGGTEMCNNQMNPARVEKRDSNAKQVQHKSKAKKKEQQCLGRGKVSFHLMKKLARERALKAGDRKGLASTSKAKEGRSKSNASRASISGSQCNSVNSLGNRNSEPSIREFGEMLGMSWSGNQEKGQERTSNCQ</sequence>
<dbReference type="PANTHER" id="PTHR34427:SF5">
    <property type="entry name" value="DUF4283 DOMAIN-CONTAINING PROTEIN"/>
    <property type="match status" value="1"/>
</dbReference>
<gene>
    <name evidence="2" type="ORF">OSB04_un000778</name>
</gene>
<feature type="compositionally biased region" description="Basic and acidic residues" evidence="1">
    <location>
        <begin position="504"/>
        <end position="521"/>
    </location>
</feature>
<dbReference type="AlphaFoldDB" id="A0AA38SMY7"/>
<dbReference type="PANTHER" id="PTHR34427">
    <property type="entry name" value="DUF4283 DOMAIN PROTEIN"/>
    <property type="match status" value="1"/>
</dbReference>
<comment type="caution">
    <text evidence="2">The sequence shown here is derived from an EMBL/GenBank/DDBJ whole genome shotgun (WGS) entry which is preliminary data.</text>
</comment>
<dbReference type="CDD" id="cd00590">
    <property type="entry name" value="RRM_SF"/>
    <property type="match status" value="1"/>
</dbReference>
<dbReference type="GO" id="GO:0003676">
    <property type="term" value="F:nucleic acid binding"/>
    <property type="evidence" value="ECO:0007669"/>
    <property type="project" value="InterPro"/>
</dbReference>
<evidence type="ECO:0000256" key="1">
    <source>
        <dbReference type="SAM" id="MobiDB-lite"/>
    </source>
</evidence>
<protein>
    <recommendedName>
        <fullName evidence="4">RRM domain-containing protein</fullName>
    </recommendedName>
</protein>
<feature type="region of interest" description="Disordered" evidence="1">
    <location>
        <begin position="171"/>
        <end position="198"/>
    </location>
</feature>
<dbReference type="EMBL" id="JARYMX010000069">
    <property type="protein sequence ID" value="KAJ9536052.1"/>
    <property type="molecule type" value="Genomic_DNA"/>
</dbReference>
<organism evidence="2 3">
    <name type="scientific">Centaurea solstitialis</name>
    <name type="common">yellow star-thistle</name>
    <dbReference type="NCBI Taxonomy" id="347529"/>
    <lineage>
        <taxon>Eukaryota</taxon>
        <taxon>Viridiplantae</taxon>
        <taxon>Streptophyta</taxon>
        <taxon>Embryophyta</taxon>
        <taxon>Tracheophyta</taxon>
        <taxon>Spermatophyta</taxon>
        <taxon>Magnoliopsida</taxon>
        <taxon>eudicotyledons</taxon>
        <taxon>Gunneridae</taxon>
        <taxon>Pentapetalae</taxon>
        <taxon>asterids</taxon>
        <taxon>campanulids</taxon>
        <taxon>Asterales</taxon>
        <taxon>Asteraceae</taxon>
        <taxon>Carduoideae</taxon>
        <taxon>Cardueae</taxon>
        <taxon>Centaureinae</taxon>
        <taxon>Centaurea</taxon>
    </lineage>
</organism>
<dbReference type="SUPFAM" id="SSF54928">
    <property type="entry name" value="RNA-binding domain, RBD"/>
    <property type="match status" value="1"/>
</dbReference>
<evidence type="ECO:0000313" key="3">
    <source>
        <dbReference type="Proteomes" id="UP001172457"/>
    </source>
</evidence>
<reference evidence="2" key="1">
    <citation type="submission" date="2023-03" db="EMBL/GenBank/DDBJ databases">
        <title>Chromosome-scale reference genome and RAD-based genetic map of yellow starthistle (Centaurea solstitialis) reveal putative structural variation and QTLs associated with invader traits.</title>
        <authorList>
            <person name="Reatini B."/>
            <person name="Cang F.A."/>
            <person name="Jiang Q."/>
            <person name="Mckibben M.T.W."/>
            <person name="Barker M.S."/>
            <person name="Rieseberg L.H."/>
            <person name="Dlugosch K.M."/>
        </authorList>
    </citation>
    <scope>NUCLEOTIDE SEQUENCE</scope>
    <source>
        <strain evidence="2">CAN-66</strain>
        <tissue evidence="2">Leaf</tissue>
    </source>
</reference>
<feature type="region of interest" description="Disordered" evidence="1">
    <location>
        <begin position="645"/>
        <end position="721"/>
    </location>
</feature>
<dbReference type="InterPro" id="IPR012677">
    <property type="entry name" value="Nucleotide-bd_a/b_plait_sf"/>
</dbReference>
<feature type="compositionally biased region" description="Basic and acidic residues" evidence="1">
    <location>
        <begin position="645"/>
        <end position="666"/>
    </location>
</feature>
<feature type="compositionally biased region" description="Basic and acidic residues" evidence="1">
    <location>
        <begin position="446"/>
        <end position="472"/>
    </location>
</feature>
<evidence type="ECO:0000313" key="2">
    <source>
        <dbReference type="EMBL" id="KAJ9536052.1"/>
    </source>
</evidence>
<dbReference type="InterPro" id="IPR035979">
    <property type="entry name" value="RBD_domain_sf"/>
</dbReference>
<feature type="region of interest" description="Disordered" evidence="1">
    <location>
        <begin position="605"/>
        <end position="631"/>
    </location>
</feature>
<feature type="region of interest" description="Disordered" evidence="1">
    <location>
        <begin position="397"/>
        <end position="543"/>
    </location>
</feature>
<accession>A0AA38SMY7</accession>
<keyword evidence="3" id="KW-1185">Reference proteome</keyword>
<evidence type="ECO:0008006" key="4">
    <source>
        <dbReference type="Google" id="ProtNLM"/>
    </source>
</evidence>
<feature type="compositionally biased region" description="Polar residues" evidence="1">
    <location>
        <begin position="706"/>
        <end position="721"/>
    </location>
</feature>
<name>A0AA38SMY7_9ASTR</name>
<feature type="compositionally biased region" description="Acidic residues" evidence="1">
    <location>
        <begin position="399"/>
        <end position="414"/>
    </location>
</feature>
<dbReference type="Proteomes" id="UP001172457">
    <property type="component" value="Unassembled WGS sequence"/>
</dbReference>
<feature type="compositionally biased region" description="Polar residues" evidence="1">
    <location>
        <begin position="667"/>
        <end position="693"/>
    </location>
</feature>
<dbReference type="Gene3D" id="3.30.70.330">
    <property type="match status" value="1"/>
</dbReference>
<proteinExistence type="predicted"/>